<keyword evidence="2" id="KW-1185">Reference proteome</keyword>
<dbReference type="AlphaFoldDB" id="A0A6A6D852"/>
<evidence type="ECO:0000313" key="2">
    <source>
        <dbReference type="Proteomes" id="UP000800200"/>
    </source>
</evidence>
<dbReference type="EMBL" id="ML994738">
    <property type="protein sequence ID" value="KAF2175263.1"/>
    <property type="molecule type" value="Genomic_DNA"/>
</dbReference>
<dbReference type="InterPro" id="IPR043502">
    <property type="entry name" value="DNA/RNA_pol_sf"/>
</dbReference>
<sequence length="61" mass="7442">KCVFHRKEVKFLEYIISRNRILTLINTKEVYSFLRFTGFCRQFIKGYLRITIPLTELLKKD</sequence>
<feature type="non-terminal residue" evidence="1">
    <location>
        <position position="1"/>
    </location>
</feature>
<dbReference type="OrthoDB" id="5599418at2759"/>
<organism evidence="1 2">
    <name type="scientific">Zopfia rhizophila CBS 207.26</name>
    <dbReference type="NCBI Taxonomy" id="1314779"/>
    <lineage>
        <taxon>Eukaryota</taxon>
        <taxon>Fungi</taxon>
        <taxon>Dikarya</taxon>
        <taxon>Ascomycota</taxon>
        <taxon>Pezizomycotina</taxon>
        <taxon>Dothideomycetes</taxon>
        <taxon>Dothideomycetes incertae sedis</taxon>
        <taxon>Zopfiaceae</taxon>
        <taxon>Zopfia</taxon>
    </lineage>
</organism>
<dbReference type="Gene3D" id="3.30.70.270">
    <property type="match status" value="1"/>
</dbReference>
<name>A0A6A6D852_9PEZI</name>
<proteinExistence type="predicted"/>
<reference evidence="1" key="1">
    <citation type="journal article" date="2020" name="Stud. Mycol.">
        <title>101 Dothideomycetes genomes: a test case for predicting lifestyles and emergence of pathogens.</title>
        <authorList>
            <person name="Haridas S."/>
            <person name="Albert R."/>
            <person name="Binder M."/>
            <person name="Bloem J."/>
            <person name="Labutti K."/>
            <person name="Salamov A."/>
            <person name="Andreopoulos B."/>
            <person name="Baker S."/>
            <person name="Barry K."/>
            <person name="Bills G."/>
            <person name="Bluhm B."/>
            <person name="Cannon C."/>
            <person name="Castanera R."/>
            <person name="Culley D."/>
            <person name="Daum C."/>
            <person name="Ezra D."/>
            <person name="Gonzalez J."/>
            <person name="Henrissat B."/>
            <person name="Kuo A."/>
            <person name="Liang C."/>
            <person name="Lipzen A."/>
            <person name="Lutzoni F."/>
            <person name="Magnuson J."/>
            <person name="Mondo S."/>
            <person name="Nolan M."/>
            <person name="Ohm R."/>
            <person name="Pangilinan J."/>
            <person name="Park H.-J."/>
            <person name="Ramirez L."/>
            <person name="Alfaro M."/>
            <person name="Sun H."/>
            <person name="Tritt A."/>
            <person name="Yoshinaga Y."/>
            <person name="Zwiers L.-H."/>
            <person name="Turgeon B."/>
            <person name="Goodwin S."/>
            <person name="Spatafora J."/>
            <person name="Crous P."/>
            <person name="Grigoriev I."/>
        </authorList>
    </citation>
    <scope>NUCLEOTIDE SEQUENCE</scope>
    <source>
        <strain evidence="1">CBS 207.26</strain>
    </source>
</reference>
<evidence type="ECO:0000313" key="1">
    <source>
        <dbReference type="EMBL" id="KAF2175263.1"/>
    </source>
</evidence>
<accession>A0A6A6D852</accession>
<dbReference type="InterPro" id="IPR043128">
    <property type="entry name" value="Rev_trsase/Diguanyl_cyclase"/>
</dbReference>
<feature type="non-terminal residue" evidence="1">
    <location>
        <position position="61"/>
    </location>
</feature>
<dbReference type="Proteomes" id="UP000800200">
    <property type="component" value="Unassembled WGS sequence"/>
</dbReference>
<gene>
    <name evidence="1" type="ORF">K469DRAFT_476212</name>
</gene>
<dbReference type="SUPFAM" id="SSF56672">
    <property type="entry name" value="DNA/RNA polymerases"/>
    <property type="match status" value="1"/>
</dbReference>
<protein>
    <submittedName>
        <fullName evidence="1">Uncharacterized protein</fullName>
    </submittedName>
</protein>